<dbReference type="InterPro" id="IPR050251">
    <property type="entry name" value="HpcH-HpaI_aldolase"/>
</dbReference>
<feature type="domain" description="HpcH/HpaI aldolase/citrate lyase" evidence="4">
    <location>
        <begin position="2"/>
        <end position="120"/>
    </location>
</feature>
<evidence type="ECO:0000313" key="6">
    <source>
        <dbReference type="Proteomes" id="UP001345691"/>
    </source>
</evidence>
<reference evidence="5 6" key="1">
    <citation type="submission" date="2023-08" db="EMBL/GenBank/DDBJ databases">
        <title>Black Yeasts Isolated from many extreme environments.</title>
        <authorList>
            <person name="Coleine C."/>
            <person name="Stajich J.E."/>
            <person name="Selbmann L."/>
        </authorList>
    </citation>
    <scope>NUCLEOTIDE SEQUENCE [LARGE SCALE GENOMIC DNA]</scope>
    <source>
        <strain evidence="5 6">CCFEE 6328</strain>
    </source>
</reference>
<name>A0ABR0J0V9_9EURO</name>
<protein>
    <recommendedName>
        <fullName evidence="4">HpcH/HpaI aldolase/citrate lyase domain-containing protein</fullName>
    </recommendedName>
</protein>
<dbReference type="InterPro" id="IPR015813">
    <property type="entry name" value="Pyrv/PenolPyrv_kinase-like_dom"/>
</dbReference>
<evidence type="ECO:0000256" key="1">
    <source>
        <dbReference type="ARBA" id="ARBA00005568"/>
    </source>
</evidence>
<evidence type="ECO:0000256" key="2">
    <source>
        <dbReference type="ARBA" id="ARBA00022723"/>
    </source>
</evidence>
<comment type="similarity">
    <text evidence="1">Belongs to the HpcH/HpaI aldolase family.</text>
</comment>
<dbReference type="Gene3D" id="3.20.20.60">
    <property type="entry name" value="Phosphoenolpyruvate-binding domains"/>
    <property type="match status" value="1"/>
</dbReference>
<keyword evidence="6" id="KW-1185">Reference proteome</keyword>
<dbReference type="PANTHER" id="PTHR30502:SF0">
    <property type="entry name" value="PHOSPHOENOLPYRUVATE CARBOXYLASE FAMILY PROTEIN"/>
    <property type="match status" value="1"/>
</dbReference>
<sequence length="175" mass="18819">MGVVFPHVSSRVEAEAAVSISKYPPQGKRSMTGQLPQFCMVPQTAPRVTGPSNDIGSTVFVMIETREGIDNLDDIASVKGVDVLLVGANDLSVELGMPADFENQTFQAALERVSDACKKHHKIMGLGGIYDRPELQKWAIDKLGVGFMLCQQDAGLITKGAKQCIESLKALQKSG</sequence>
<proteinExistence type="inferred from homology"/>
<dbReference type="EMBL" id="JAVRRF010000025">
    <property type="protein sequence ID" value="KAK5053651.1"/>
    <property type="molecule type" value="Genomic_DNA"/>
</dbReference>
<accession>A0ABR0J0V9</accession>
<dbReference type="Pfam" id="PF03328">
    <property type="entry name" value="HpcH_HpaI"/>
    <property type="match status" value="1"/>
</dbReference>
<comment type="caution">
    <text evidence="5">The sequence shown here is derived from an EMBL/GenBank/DDBJ whole genome shotgun (WGS) entry which is preliminary data.</text>
</comment>
<dbReference type="InterPro" id="IPR040442">
    <property type="entry name" value="Pyrv_kinase-like_dom_sf"/>
</dbReference>
<dbReference type="PANTHER" id="PTHR30502">
    <property type="entry name" value="2-KETO-3-DEOXY-L-RHAMNONATE ALDOLASE"/>
    <property type="match status" value="1"/>
</dbReference>
<dbReference type="InterPro" id="IPR005000">
    <property type="entry name" value="Aldolase/citrate-lyase_domain"/>
</dbReference>
<keyword evidence="3" id="KW-0456">Lyase</keyword>
<organism evidence="5 6">
    <name type="scientific">Exophiala sideris</name>
    <dbReference type="NCBI Taxonomy" id="1016849"/>
    <lineage>
        <taxon>Eukaryota</taxon>
        <taxon>Fungi</taxon>
        <taxon>Dikarya</taxon>
        <taxon>Ascomycota</taxon>
        <taxon>Pezizomycotina</taxon>
        <taxon>Eurotiomycetes</taxon>
        <taxon>Chaetothyriomycetidae</taxon>
        <taxon>Chaetothyriales</taxon>
        <taxon>Herpotrichiellaceae</taxon>
        <taxon>Exophiala</taxon>
    </lineage>
</organism>
<evidence type="ECO:0000313" key="5">
    <source>
        <dbReference type="EMBL" id="KAK5053651.1"/>
    </source>
</evidence>
<keyword evidence="2" id="KW-0479">Metal-binding</keyword>
<dbReference type="Proteomes" id="UP001345691">
    <property type="component" value="Unassembled WGS sequence"/>
</dbReference>
<gene>
    <name evidence="5" type="ORF">LTR69_009296</name>
</gene>
<evidence type="ECO:0000259" key="4">
    <source>
        <dbReference type="Pfam" id="PF03328"/>
    </source>
</evidence>
<dbReference type="SUPFAM" id="SSF51621">
    <property type="entry name" value="Phosphoenolpyruvate/pyruvate domain"/>
    <property type="match status" value="1"/>
</dbReference>
<evidence type="ECO:0000256" key="3">
    <source>
        <dbReference type="ARBA" id="ARBA00023239"/>
    </source>
</evidence>